<feature type="domain" description="DDE Tnp4" evidence="4">
    <location>
        <begin position="197"/>
        <end position="356"/>
    </location>
</feature>
<proteinExistence type="predicted"/>
<dbReference type="GO" id="GO:0046872">
    <property type="term" value="F:metal ion binding"/>
    <property type="evidence" value="ECO:0007669"/>
    <property type="project" value="UniProtKB-KW"/>
</dbReference>
<keyword evidence="3" id="KW-1133">Transmembrane helix</keyword>
<feature type="transmembrane region" description="Helical" evidence="3">
    <location>
        <begin position="335"/>
        <end position="355"/>
    </location>
</feature>
<keyword evidence="6" id="KW-1185">Reference proteome</keyword>
<keyword evidence="3" id="KW-0472">Membrane</keyword>
<keyword evidence="3" id="KW-0812">Transmembrane</keyword>
<dbReference type="InterPro" id="IPR027806">
    <property type="entry name" value="HARBI1_dom"/>
</dbReference>
<reference evidence="5" key="1">
    <citation type="submission" date="2021-07" db="EMBL/GenBank/DDBJ databases">
        <authorList>
            <person name="Catto M.A."/>
            <person name="Jacobson A."/>
            <person name="Kennedy G."/>
            <person name="Labadie P."/>
            <person name="Hunt B.G."/>
            <person name="Srinivasan R."/>
        </authorList>
    </citation>
    <scope>NUCLEOTIDE SEQUENCE</scope>
    <source>
        <strain evidence="5">PL_HMW_Pooled</strain>
        <tissue evidence="5">Head</tissue>
    </source>
</reference>
<evidence type="ECO:0000313" key="5">
    <source>
        <dbReference type="EMBL" id="KAK3919755.1"/>
    </source>
</evidence>
<evidence type="ECO:0000256" key="3">
    <source>
        <dbReference type="SAM" id="Phobius"/>
    </source>
</evidence>
<dbReference type="PANTHER" id="PTHR23080">
    <property type="entry name" value="THAP DOMAIN PROTEIN"/>
    <property type="match status" value="1"/>
</dbReference>
<dbReference type="AlphaFoldDB" id="A0AAE1HFS1"/>
<name>A0AAE1HFS1_9NEOP</name>
<reference evidence="5" key="2">
    <citation type="journal article" date="2023" name="BMC Genomics">
        <title>Pest status, molecular evolution, and epigenetic factors derived from the genome assembly of Frankliniella fusca, a thysanopteran phytovirus vector.</title>
        <authorList>
            <person name="Catto M.A."/>
            <person name="Labadie P.E."/>
            <person name="Jacobson A.L."/>
            <person name="Kennedy G.G."/>
            <person name="Srinivasan R."/>
            <person name="Hunt B.G."/>
        </authorList>
    </citation>
    <scope>NUCLEOTIDE SEQUENCE</scope>
    <source>
        <strain evidence="5">PL_HMW_Pooled</strain>
    </source>
</reference>
<dbReference type="Proteomes" id="UP001219518">
    <property type="component" value="Unassembled WGS sequence"/>
</dbReference>
<protein>
    <submittedName>
        <fullName evidence="5">Carbamoyl-phosphate synthase large chain</fullName>
    </submittedName>
</protein>
<gene>
    <name evidence="5" type="ORF">KUF71_008882</name>
</gene>
<comment type="caution">
    <text evidence="5">The sequence shown here is derived from an EMBL/GenBank/DDBJ whole genome shotgun (WGS) entry which is preliminary data.</text>
</comment>
<dbReference type="EMBL" id="JAHWGI010000981">
    <property type="protein sequence ID" value="KAK3919755.1"/>
    <property type="molecule type" value="Genomic_DNA"/>
</dbReference>
<evidence type="ECO:0000313" key="6">
    <source>
        <dbReference type="Proteomes" id="UP001219518"/>
    </source>
</evidence>
<comment type="cofactor">
    <cofactor evidence="1">
        <name>a divalent metal cation</name>
        <dbReference type="ChEBI" id="CHEBI:60240"/>
    </cofactor>
</comment>
<dbReference type="PANTHER" id="PTHR23080:SF141">
    <property type="entry name" value="TRANSPOSASE HELIX-TURN-HELIX DOMAIN-CONTAINING PROTEIN"/>
    <property type="match status" value="1"/>
</dbReference>
<evidence type="ECO:0000259" key="4">
    <source>
        <dbReference type="Pfam" id="PF13359"/>
    </source>
</evidence>
<organism evidence="5 6">
    <name type="scientific">Frankliniella fusca</name>
    <dbReference type="NCBI Taxonomy" id="407009"/>
    <lineage>
        <taxon>Eukaryota</taxon>
        <taxon>Metazoa</taxon>
        <taxon>Ecdysozoa</taxon>
        <taxon>Arthropoda</taxon>
        <taxon>Hexapoda</taxon>
        <taxon>Insecta</taxon>
        <taxon>Pterygota</taxon>
        <taxon>Neoptera</taxon>
        <taxon>Paraneoptera</taxon>
        <taxon>Thysanoptera</taxon>
        <taxon>Terebrantia</taxon>
        <taxon>Thripoidea</taxon>
        <taxon>Thripidae</taxon>
        <taxon>Frankliniella</taxon>
    </lineage>
</organism>
<evidence type="ECO:0000256" key="1">
    <source>
        <dbReference type="ARBA" id="ARBA00001968"/>
    </source>
</evidence>
<dbReference type="Pfam" id="PF13359">
    <property type="entry name" value="DDE_Tnp_4"/>
    <property type="match status" value="1"/>
</dbReference>
<evidence type="ECO:0000256" key="2">
    <source>
        <dbReference type="ARBA" id="ARBA00022723"/>
    </source>
</evidence>
<sequence length="374" mass="42592">MALMYMLYLIINVGEKVSQDGNKSKATQTIRHVINLGTQTIEKYPTACDHEAVPVPLTVKPILRFEKCRKNKKFKFFTGLSVEDFEILFSLLGGDCVIRRLRQKFTLSDFTPKASKYSGRDRLFYFLLRLRRGLPLEDLAEIANISVPYLDDLLYIMTRHIYLVFKSMENRMFPTAAEQAKNKPKPFRPFPNLRVILDSAQFFIQMPTNFEQQGNTYSSYKHHNTVIVVIGISCQGAVIHVSPVFEGNISDKGIVRESGLLQRLSEGDAVMTDRGFDIEGELLDIGVRLYKPPSLGDRNKLTAEEEILTKAIASARIYVEHIIADIKDNRLLQGVIPILLSPVIPDLIFIAGYLCNFKKSRISQIKNRTQVENQ</sequence>
<accession>A0AAE1HFS1</accession>
<keyword evidence="2" id="KW-0479">Metal-binding</keyword>